<keyword evidence="1" id="KW-0732">Signal</keyword>
<feature type="domain" description="SecDF P1 head subdomain" evidence="2">
    <location>
        <begin position="95"/>
        <end position="164"/>
    </location>
</feature>
<proteinExistence type="predicted"/>
<sequence length="171" mass="17454">MRKPILALLLAAVLPLAACGSDATPAAPPSTAASAAGGGLLAARVPVELRPVTSVKPGLEVSGPDEVIGPDESVYTLGPSIGEFTEFKAVRAEHADYGWVITVELPPATSAVFAKWTTEHVDEQLAVMVDGKLVSAPKIASPITGGALQISGNFTEDSAKQLVADITGETP</sequence>
<feature type="chain" id="PRO_5011611624" description="SecDF P1 head subdomain domain-containing protein" evidence="1">
    <location>
        <begin position="24"/>
        <end position="171"/>
    </location>
</feature>
<dbReference type="Proteomes" id="UP000199051">
    <property type="component" value="Unassembled WGS sequence"/>
</dbReference>
<organism evidence="3 4">
    <name type="scientific">Actinokineospora terrae</name>
    <dbReference type="NCBI Taxonomy" id="155974"/>
    <lineage>
        <taxon>Bacteria</taxon>
        <taxon>Bacillati</taxon>
        <taxon>Actinomycetota</taxon>
        <taxon>Actinomycetes</taxon>
        <taxon>Pseudonocardiales</taxon>
        <taxon>Pseudonocardiaceae</taxon>
        <taxon>Actinokineospora</taxon>
    </lineage>
</organism>
<feature type="signal peptide" evidence="1">
    <location>
        <begin position="1"/>
        <end position="23"/>
    </location>
</feature>
<evidence type="ECO:0000313" key="4">
    <source>
        <dbReference type="Proteomes" id="UP000199051"/>
    </source>
</evidence>
<dbReference type="EMBL" id="FOGI01000008">
    <property type="protein sequence ID" value="SES19742.1"/>
    <property type="molecule type" value="Genomic_DNA"/>
</dbReference>
<dbReference type="InterPro" id="IPR054384">
    <property type="entry name" value="SecDF_P1_head"/>
</dbReference>
<dbReference type="STRING" id="155974.SAMN04487818_108282"/>
<protein>
    <recommendedName>
        <fullName evidence="2">SecDF P1 head subdomain domain-containing protein</fullName>
    </recommendedName>
</protein>
<accession>A0A1H9VDK8</accession>
<dbReference type="Pfam" id="PF22599">
    <property type="entry name" value="SecDF_P1_head"/>
    <property type="match status" value="1"/>
</dbReference>
<gene>
    <name evidence="3" type="ORF">SAMN04487818_108282</name>
</gene>
<evidence type="ECO:0000256" key="1">
    <source>
        <dbReference type="SAM" id="SignalP"/>
    </source>
</evidence>
<reference evidence="4" key="1">
    <citation type="submission" date="2016-10" db="EMBL/GenBank/DDBJ databases">
        <authorList>
            <person name="Varghese N."/>
            <person name="Submissions S."/>
        </authorList>
    </citation>
    <scope>NUCLEOTIDE SEQUENCE [LARGE SCALE GENOMIC DNA]</scope>
    <source>
        <strain evidence="4">DSM 44260</strain>
    </source>
</reference>
<evidence type="ECO:0000313" key="3">
    <source>
        <dbReference type="EMBL" id="SES19742.1"/>
    </source>
</evidence>
<dbReference type="Gene3D" id="3.30.1360.200">
    <property type="match status" value="1"/>
</dbReference>
<dbReference type="RefSeq" id="WP_092780672.1">
    <property type="nucleotide sequence ID" value="NZ_FOGI01000008.1"/>
</dbReference>
<evidence type="ECO:0000259" key="2">
    <source>
        <dbReference type="Pfam" id="PF22599"/>
    </source>
</evidence>
<name>A0A1H9VDK8_9PSEU</name>
<dbReference type="AlphaFoldDB" id="A0A1H9VDK8"/>
<keyword evidence="4" id="KW-1185">Reference proteome</keyword>